<keyword evidence="1" id="KW-1133">Transmembrane helix</keyword>
<evidence type="ECO:0000313" key="3">
    <source>
        <dbReference type="Proteomes" id="UP000242592"/>
    </source>
</evidence>
<keyword evidence="3" id="KW-1185">Reference proteome</keyword>
<dbReference type="RefSeq" id="WP_073071884.1">
    <property type="nucleotide sequence ID" value="NZ_FQXN01000002.1"/>
</dbReference>
<evidence type="ECO:0000256" key="1">
    <source>
        <dbReference type="SAM" id="Phobius"/>
    </source>
</evidence>
<feature type="transmembrane region" description="Helical" evidence="1">
    <location>
        <begin position="182"/>
        <end position="204"/>
    </location>
</feature>
<name>A0A1M5RND4_9BACT</name>
<protein>
    <submittedName>
        <fullName evidence="2">KAP family P-loop domain-containing protein</fullName>
    </submittedName>
</protein>
<feature type="transmembrane region" description="Helical" evidence="1">
    <location>
        <begin position="86"/>
        <end position="112"/>
    </location>
</feature>
<dbReference type="OrthoDB" id="88903at2"/>
<organism evidence="2 3">
    <name type="scientific">Thermosipho atlanticus DSM 15807</name>
    <dbReference type="NCBI Taxonomy" id="1123380"/>
    <lineage>
        <taxon>Bacteria</taxon>
        <taxon>Thermotogati</taxon>
        <taxon>Thermotogota</taxon>
        <taxon>Thermotogae</taxon>
        <taxon>Thermotogales</taxon>
        <taxon>Fervidobacteriaceae</taxon>
        <taxon>Thermosipho</taxon>
    </lineage>
</organism>
<keyword evidence="1" id="KW-0812">Transmembrane</keyword>
<evidence type="ECO:0000313" key="2">
    <source>
        <dbReference type="EMBL" id="SHH27588.1"/>
    </source>
</evidence>
<dbReference type="EMBL" id="FQXN01000002">
    <property type="protein sequence ID" value="SHH27588.1"/>
    <property type="molecule type" value="Genomic_DNA"/>
</dbReference>
<gene>
    <name evidence="2" type="ORF">SAMN02745199_0513</name>
</gene>
<proteinExistence type="predicted"/>
<feature type="transmembrane region" description="Helical" evidence="1">
    <location>
        <begin position="118"/>
        <end position="137"/>
    </location>
</feature>
<sequence>MVKKRGYEGDYNYKVFVFDVWAELGHKFRQAFLLKFLDWGWNEFKEKGVFQNSEDCKVSYEGKRLEILGKKRELERTVKPNKESAVIHLFIIILMLTIVPSLISVFLGYLSLGFLRSLSLLSIYSFPLTIILTYYLRGLKEVQSHNQRILKIWFTLYFIWLGSSIVYLNFSGIFRNENILGIMLKIILVGAFIIYFTTPFLVFVKTLKEDEGITSIVSMYSGLLIGKFKELEETRTLDNNSLDFKREFLSILECIRKVYDGKIIIVIDNVDRIPENKVDEVFATLKPFMVSDEVEEKPQEEKNVFYIIPFDPDGIRIGKDKGGYDYFNKLFKKEFYVPEPIYGSWQSYFEKIQKKLGLDIPSYIFEISIHIAIDFKNYVNYANNSEKTDLNINNDEENNEKEIKEFHFKIDTKFVPPTPREIKKFLNNLITIIPPTINLKSLNTPQKNSELFSYTLFSALKTYGILNSSDEVEKFFIEKFKDDKSIFELYLLEKGYTTYSFIDFEELVYRIYALYHNTNYENAFRVLNLPKLEKIFSEPFYDEQFKEIVSDVPDSFKENFKSAIESLINRIIDKIYSNEPQIILSHGKYLKDLKEIFPDLYEKVKESFFEILINKLEEPESFVFLVDDKIFSKFDKQLINKKYVLESIMFIQKESNINLINTILKFSEFKGEIVTGLIKGLENESFTPEILNSLEENVFNPENDAKHVNKILEFIGEFFKERKLKHKEQLEQLIKTMNLTKTMIEESLKLYETNIGSAEKEDKYAQLLNFLKGIGLIVNYLIELEEEQYIISLILSKFSSIFQQNLRTYNTVNSSVLYEYIKFILTYYVYFYSKENERTNNIIRNLVQDSINLFNSIPQNQEKIKIASLLALFLLVFDKTSELQAINNVFNLAVPNFIVDNMKEYSPEIDNICKTENISDVYKKISSKLGISSIKNLYETIYEYLLETEETNLCWILKFYSFLIECGISKENIEKVIKKLYTPSLISSCDIRLEDANIKLWCYLFELSNRDKTIFEKFENELNSKPEFYETTLFTNSFFYECCVKNRIELNKGLHKYIFNGLINNLEKFKNIRIITDFLLIQNDLFLKPFLETFKYYITRKARETEDNRGVAEEINSIFEKFNEFSHKLKQQRPKIFKEVFKKPSEQDFVEALEGLAPELPKAIKEFVKLL</sequence>
<accession>A0A1M5RND4</accession>
<keyword evidence="1" id="KW-0472">Membrane</keyword>
<dbReference type="Proteomes" id="UP000242592">
    <property type="component" value="Unassembled WGS sequence"/>
</dbReference>
<reference evidence="3" key="1">
    <citation type="submission" date="2016-11" db="EMBL/GenBank/DDBJ databases">
        <authorList>
            <person name="Varghese N."/>
            <person name="Submissions S."/>
        </authorList>
    </citation>
    <scope>NUCLEOTIDE SEQUENCE [LARGE SCALE GENOMIC DNA]</scope>
    <source>
        <strain evidence="3">DSM 15807</strain>
    </source>
</reference>
<dbReference type="AlphaFoldDB" id="A0A1M5RND4"/>
<feature type="transmembrane region" description="Helical" evidence="1">
    <location>
        <begin position="149"/>
        <end position="170"/>
    </location>
</feature>